<dbReference type="PANTHER" id="PTHR30388">
    <property type="entry name" value="ALDEHYDE OXIDOREDUCTASE MOLYBDENUM COFACTOR ASSEMBLY PROTEIN"/>
    <property type="match status" value="1"/>
</dbReference>
<dbReference type="EC" id="1.17.1.4" evidence="3"/>
<evidence type="ECO:0000313" key="3">
    <source>
        <dbReference type="EMBL" id="MEB3752029.1"/>
    </source>
</evidence>
<dbReference type="Pfam" id="PF02625">
    <property type="entry name" value="XdhC_CoxI"/>
    <property type="match status" value="1"/>
</dbReference>
<dbReference type="RefSeq" id="WP_033018481.1">
    <property type="nucleotide sequence ID" value="NZ_JPYA02000004.1"/>
</dbReference>
<dbReference type="Proteomes" id="UP000029267">
    <property type="component" value="Unassembled WGS sequence"/>
</dbReference>
<evidence type="ECO:0000259" key="2">
    <source>
        <dbReference type="Pfam" id="PF13478"/>
    </source>
</evidence>
<dbReference type="GO" id="GO:0004854">
    <property type="term" value="F:xanthine dehydrogenase activity"/>
    <property type="evidence" value="ECO:0007669"/>
    <property type="project" value="UniProtKB-EC"/>
</dbReference>
<dbReference type="Gene3D" id="3.40.50.720">
    <property type="entry name" value="NAD(P)-binding Rossmann-like Domain"/>
    <property type="match status" value="1"/>
</dbReference>
<organism evidence="3 4">
    <name type="scientific">Geobacillus icigianus</name>
    <dbReference type="NCBI Taxonomy" id="1430331"/>
    <lineage>
        <taxon>Bacteria</taxon>
        <taxon>Bacillati</taxon>
        <taxon>Bacillota</taxon>
        <taxon>Bacilli</taxon>
        <taxon>Bacillales</taxon>
        <taxon>Anoxybacillaceae</taxon>
        <taxon>Geobacillus</taxon>
    </lineage>
</organism>
<dbReference type="InterPro" id="IPR027051">
    <property type="entry name" value="XdhC_Rossmann_dom"/>
</dbReference>
<reference evidence="3 4" key="1">
    <citation type="journal article" date="2014" name="Genome Announc.">
        <title>Draft Genome Sequence of Geobacillus icigianus Strain G1w1T Isolated from Hot Springs in the Valley of Geysers, Kamchatka (Russian Federation).</title>
        <authorList>
            <person name="Bryanskaya A.V."/>
            <person name="Rozanov A.S."/>
            <person name="Logacheva M.D."/>
            <person name="Kotenko A.V."/>
            <person name="Peltek S.E."/>
        </authorList>
    </citation>
    <scope>NUCLEOTIDE SEQUENCE [LARGE SCALE GENOMIC DNA]</scope>
    <source>
        <strain evidence="3 4">G1w1</strain>
    </source>
</reference>
<sequence length="343" mass="37623">MESYYTVLEAIAGAPSDGVVAIIMDVEGSAYQKEGTCMWIDANGETVGLLSGGCLEEAVAAHARDVLVSRQAAAVSFDLRTEDDWSWGQGAGCNGLIRVWLEPVTEDTKSVWLALKRCLDRGEHVLMARSIAHPKEPLFFQSETGERFGGYASPPRSEWLNALHGTPFFRDRNGVQETDDGAFYIQHFWPKPRLIIFGAGPDAPPLVSAAKAAGFSVTVSDWRPAFCQPSHIPDADAWVLGFPHETVPMLHLTERDFVIMMTHQFERDRELVSLLADMPLAYLGVLGPRRRTDRLFPSGSAPPFVRSPVGLPIGARSPQEIAISIVAELISVLRGRTPLEASR</sequence>
<gene>
    <name evidence="3" type="ORF">EP10_002901</name>
</gene>
<name>A0ABU6BK17_9BACL</name>
<feature type="domain" description="XdhC Rossmann" evidence="2">
    <location>
        <begin position="194"/>
        <end position="329"/>
    </location>
</feature>
<keyword evidence="4" id="KW-1185">Reference proteome</keyword>
<dbReference type="PANTHER" id="PTHR30388:SF6">
    <property type="entry name" value="XANTHINE DEHYDROGENASE SUBUNIT A-RELATED"/>
    <property type="match status" value="1"/>
</dbReference>
<dbReference type="EMBL" id="JPYA02000004">
    <property type="protein sequence ID" value="MEB3752029.1"/>
    <property type="molecule type" value="Genomic_DNA"/>
</dbReference>
<evidence type="ECO:0000259" key="1">
    <source>
        <dbReference type="Pfam" id="PF02625"/>
    </source>
</evidence>
<dbReference type="InterPro" id="IPR003777">
    <property type="entry name" value="XdhC_CoxI"/>
</dbReference>
<dbReference type="Pfam" id="PF13478">
    <property type="entry name" value="XdhC_C"/>
    <property type="match status" value="1"/>
</dbReference>
<keyword evidence="3" id="KW-0560">Oxidoreductase</keyword>
<dbReference type="InterPro" id="IPR052698">
    <property type="entry name" value="MoCofactor_Util/Proc"/>
</dbReference>
<comment type="caution">
    <text evidence="3">The sequence shown here is derived from an EMBL/GenBank/DDBJ whole genome shotgun (WGS) entry which is preliminary data.</text>
</comment>
<protein>
    <submittedName>
        <fullName evidence="3">Xanthine dehydrogenase subunit A</fullName>
        <ecNumber evidence="3">1.17.1.4</ecNumber>
    </submittedName>
</protein>
<feature type="domain" description="XdhC- CoxI" evidence="1">
    <location>
        <begin position="17"/>
        <end position="78"/>
    </location>
</feature>
<accession>A0ABU6BK17</accession>
<proteinExistence type="predicted"/>
<evidence type="ECO:0000313" key="4">
    <source>
        <dbReference type="Proteomes" id="UP000029267"/>
    </source>
</evidence>